<reference evidence="7" key="1">
    <citation type="submission" date="2021-03" db="EMBL/GenBank/DDBJ databases">
        <title>Chromosome level genome of the anhydrobiotic midge Polypedilum vanderplanki.</title>
        <authorList>
            <person name="Yoshida Y."/>
            <person name="Kikawada T."/>
            <person name="Gusev O."/>
        </authorList>
    </citation>
    <scope>NUCLEOTIDE SEQUENCE</scope>
    <source>
        <strain evidence="7">NIAS01</strain>
        <tissue evidence="7">Whole body or cell culture</tissue>
    </source>
</reference>
<evidence type="ECO:0000256" key="4">
    <source>
        <dbReference type="ARBA" id="ARBA00022833"/>
    </source>
</evidence>
<feature type="non-terminal residue" evidence="7">
    <location>
        <position position="1"/>
    </location>
</feature>
<dbReference type="EMBL" id="JADBJN010000282">
    <property type="protein sequence ID" value="KAG5666047.1"/>
    <property type="molecule type" value="Genomic_DNA"/>
</dbReference>
<sequence>ESSSTQSLQLDNNVADGFKQAVANFIFKSGVSFRIVELDCFKDMFSVINPSLVNAIPNRKQLSIQLLDKEYDIIQEKLQLILANNKNLSLISDGWTNISGDHIVNYCIKCPQMPTLFYKSINTSGTSQTSEEIARQISTILETLGSEKFVSVVTDNASNMRAAWNLIERSYPHISCNGCSAHMINLLIKDILELEPNNNIIKECQKIIKYVNNHDFVNAKYEEIRKELNVTQKLSKSVNTRWFSHYNSIKSLIDSKYVLIKLVDTYKNELKEINPKDNSKEVIKLIERNVFWEKATKLASVIEYPTNIIGNN</sequence>
<dbReference type="GO" id="GO:0008270">
    <property type="term" value="F:zinc ion binding"/>
    <property type="evidence" value="ECO:0007669"/>
    <property type="project" value="UniProtKB-KW"/>
</dbReference>
<dbReference type="InterPro" id="IPR012337">
    <property type="entry name" value="RNaseH-like_sf"/>
</dbReference>
<keyword evidence="3" id="KW-0863">Zinc-finger</keyword>
<dbReference type="PANTHER" id="PTHR46481:SF10">
    <property type="entry name" value="ZINC FINGER BED DOMAIN-CONTAINING PROTEIN 39"/>
    <property type="match status" value="1"/>
</dbReference>
<keyword evidence="2" id="KW-0479">Metal-binding</keyword>
<dbReference type="Pfam" id="PF04937">
    <property type="entry name" value="DUF659"/>
    <property type="match status" value="1"/>
</dbReference>
<protein>
    <recommendedName>
        <fullName evidence="6">DUF659 domain-containing protein</fullName>
    </recommendedName>
</protein>
<gene>
    <name evidence="7" type="ORF">PVAND_017768</name>
</gene>
<evidence type="ECO:0000256" key="2">
    <source>
        <dbReference type="ARBA" id="ARBA00022723"/>
    </source>
</evidence>
<dbReference type="GO" id="GO:0005634">
    <property type="term" value="C:nucleus"/>
    <property type="evidence" value="ECO:0007669"/>
    <property type="project" value="UniProtKB-SubCell"/>
</dbReference>
<evidence type="ECO:0000313" key="7">
    <source>
        <dbReference type="EMBL" id="KAG5666047.1"/>
    </source>
</evidence>
<dbReference type="AlphaFoldDB" id="A0A9J6B8S1"/>
<dbReference type="OrthoDB" id="7764752at2759"/>
<name>A0A9J6B8S1_POLVA</name>
<proteinExistence type="predicted"/>
<evidence type="ECO:0000256" key="1">
    <source>
        <dbReference type="ARBA" id="ARBA00004123"/>
    </source>
</evidence>
<dbReference type="InterPro" id="IPR007021">
    <property type="entry name" value="DUF659"/>
</dbReference>
<keyword evidence="8" id="KW-1185">Reference proteome</keyword>
<dbReference type="SUPFAM" id="SSF53098">
    <property type="entry name" value="Ribonuclease H-like"/>
    <property type="match status" value="1"/>
</dbReference>
<organism evidence="7 8">
    <name type="scientific">Polypedilum vanderplanki</name>
    <name type="common">Sleeping chironomid midge</name>
    <dbReference type="NCBI Taxonomy" id="319348"/>
    <lineage>
        <taxon>Eukaryota</taxon>
        <taxon>Metazoa</taxon>
        <taxon>Ecdysozoa</taxon>
        <taxon>Arthropoda</taxon>
        <taxon>Hexapoda</taxon>
        <taxon>Insecta</taxon>
        <taxon>Pterygota</taxon>
        <taxon>Neoptera</taxon>
        <taxon>Endopterygota</taxon>
        <taxon>Diptera</taxon>
        <taxon>Nematocera</taxon>
        <taxon>Chironomoidea</taxon>
        <taxon>Chironomidae</taxon>
        <taxon>Chironominae</taxon>
        <taxon>Polypedilum</taxon>
        <taxon>Polypedilum</taxon>
    </lineage>
</organism>
<evidence type="ECO:0000313" key="8">
    <source>
        <dbReference type="Proteomes" id="UP001107558"/>
    </source>
</evidence>
<comment type="caution">
    <text evidence="7">The sequence shown here is derived from an EMBL/GenBank/DDBJ whole genome shotgun (WGS) entry which is preliminary data.</text>
</comment>
<feature type="domain" description="DUF659" evidence="6">
    <location>
        <begin position="57"/>
        <end position="207"/>
    </location>
</feature>
<dbReference type="InterPro" id="IPR052035">
    <property type="entry name" value="ZnF_BED_domain_contain"/>
</dbReference>
<keyword evidence="5" id="KW-0539">Nucleus</keyword>
<keyword evidence="4" id="KW-0862">Zinc</keyword>
<evidence type="ECO:0000259" key="6">
    <source>
        <dbReference type="Pfam" id="PF04937"/>
    </source>
</evidence>
<dbReference type="Proteomes" id="UP001107558">
    <property type="component" value="Unassembled WGS sequence"/>
</dbReference>
<dbReference type="PANTHER" id="PTHR46481">
    <property type="entry name" value="ZINC FINGER BED DOMAIN-CONTAINING PROTEIN 4"/>
    <property type="match status" value="1"/>
</dbReference>
<evidence type="ECO:0000256" key="5">
    <source>
        <dbReference type="ARBA" id="ARBA00023242"/>
    </source>
</evidence>
<accession>A0A9J6B8S1</accession>
<comment type="subcellular location">
    <subcellularLocation>
        <location evidence="1">Nucleus</location>
    </subcellularLocation>
</comment>
<evidence type="ECO:0000256" key="3">
    <source>
        <dbReference type="ARBA" id="ARBA00022771"/>
    </source>
</evidence>